<gene>
    <name evidence="3" type="ORF">BKK47_00575</name>
</gene>
<organism evidence="3 4">
    <name type="scientific">Rodentibacter mrazii</name>
    <dbReference type="NCBI Taxonomy" id="1908257"/>
    <lineage>
        <taxon>Bacteria</taxon>
        <taxon>Pseudomonadati</taxon>
        <taxon>Pseudomonadota</taxon>
        <taxon>Gammaproteobacteria</taxon>
        <taxon>Pasteurellales</taxon>
        <taxon>Pasteurellaceae</taxon>
        <taxon>Rodentibacter</taxon>
    </lineage>
</organism>
<dbReference type="CDD" id="cd12820">
    <property type="entry name" value="LbR_YadA-like"/>
    <property type="match status" value="1"/>
</dbReference>
<dbReference type="GO" id="GO:0019867">
    <property type="term" value="C:outer membrane"/>
    <property type="evidence" value="ECO:0007669"/>
    <property type="project" value="InterPro"/>
</dbReference>
<feature type="domain" description="Trimeric autotransporter adhesin YadA-like stalk" evidence="2">
    <location>
        <begin position="227"/>
        <end position="268"/>
    </location>
</feature>
<name>A0A1V3IJV2_9PAST</name>
<dbReference type="RefSeq" id="WP_077493011.1">
    <property type="nucleotide sequence ID" value="NZ_MLHG01000006.1"/>
</dbReference>
<sequence>MSNVGNTTQNNIHDAINAIKTQITNNAEEPQAYFHVNNGTNAGTGDATTNLGKVSEAVGALSLNSIAIVTNATATSQSIALGNLANASSSRLSIVIGYNSQATGGYSYAMGSNSLASNQSSIALGQNAVSSNVISIEIGDSAVSTGEYALAFGSGANASKITAIAIGASAQASHDFSVALGGEAATGEVIGTKLAEVNGITYGDFAGDTPFSMVSVGNEEYEQTCTVTNVAAGRINKNSSDAINGSQLYMVANKLSAGFTLKYSATTDGEKNGIAEEKSSLVIQLK</sequence>
<evidence type="ECO:0008006" key="5">
    <source>
        <dbReference type="Google" id="ProtNLM"/>
    </source>
</evidence>
<dbReference type="AlphaFoldDB" id="A0A1V3IJV2"/>
<reference evidence="3 4" key="1">
    <citation type="submission" date="2016-10" db="EMBL/GenBank/DDBJ databases">
        <title>Rodentibacter gen. nov. and new species.</title>
        <authorList>
            <person name="Christensen H."/>
        </authorList>
    </citation>
    <scope>NUCLEOTIDE SEQUENCE [LARGE SCALE GENOMIC DNA]</scope>
    <source>
        <strain evidence="3 4">Ppn418</strain>
    </source>
</reference>
<proteinExistence type="predicted"/>
<dbReference type="InterPro" id="IPR008640">
    <property type="entry name" value="Adhesin_Head_dom"/>
</dbReference>
<evidence type="ECO:0000313" key="3">
    <source>
        <dbReference type="EMBL" id="OOF41624.1"/>
    </source>
</evidence>
<dbReference type="InterPro" id="IPR008635">
    <property type="entry name" value="Coiled_stalk_dom"/>
</dbReference>
<dbReference type="Proteomes" id="UP000189426">
    <property type="component" value="Unassembled WGS sequence"/>
</dbReference>
<dbReference type="Pfam" id="PF05662">
    <property type="entry name" value="YadA_stalk"/>
    <property type="match status" value="1"/>
</dbReference>
<dbReference type="Pfam" id="PF05658">
    <property type="entry name" value="YadA_head"/>
    <property type="match status" value="3"/>
</dbReference>
<feature type="domain" description="Trimeric autotransporter adhesin YadA-like head" evidence="1">
    <location>
        <begin position="102"/>
        <end position="128"/>
    </location>
</feature>
<dbReference type="InterPro" id="IPR011049">
    <property type="entry name" value="Serralysin-like_metalloprot_C"/>
</dbReference>
<evidence type="ECO:0000259" key="1">
    <source>
        <dbReference type="Pfam" id="PF05658"/>
    </source>
</evidence>
<evidence type="ECO:0000313" key="4">
    <source>
        <dbReference type="Proteomes" id="UP000189426"/>
    </source>
</evidence>
<protein>
    <recommendedName>
        <fullName evidence="5">Trimeric autotransporter adhesin YadA-like head domain-containing protein</fullName>
    </recommendedName>
</protein>
<feature type="domain" description="Trimeric autotransporter adhesin YadA-like head" evidence="1">
    <location>
        <begin position="138"/>
        <end position="156"/>
    </location>
</feature>
<keyword evidence="4" id="KW-1185">Reference proteome</keyword>
<feature type="domain" description="Trimeric autotransporter adhesin YadA-like head" evidence="1">
    <location>
        <begin position="158"/>
        <end position="184"/>
    </location>
</feature>
<dbReference type="STRING" id="1908257.BKK47_00575"/>
<accession>A0A1V3IJV2</accession>
<dbReference type="SUPFAM" id="SSF101967">
    <property type="entry name" value="Adhesin YadA, collagen-binding domain"/>
    <property type="match status" value="1"/>
</dbReference>
<dbReference type="EMBL" id="MLHG01000006">
    <property type="protein sequence ID" value="OOF41624.1"/>
    <property type="molecule type" value="Genomic_DNA"/>
</dbReference>
<evidence type="ECO:0000259" key="2">
    <source>
        <dbReference type="Pfam" id="PF05662"/>
    </source>
</evidence>
<comment type="caution">
    <text evidence="3">The sequence shown here is derived from an EMBL/GenBank/DDBJ whole genome shotgun (WGS) entry which is preliminary data.</text>
</comment>
<dbReference type="Gene3D" id="2.150.10.10">
    <property type="entry name" value="Serralysin-like metalloprotease, C-terminal"/>
    <property type="match status" value="2"/>
</dbReference>